<feature type="repeat" description="PPR" evidence="3">
    <location>
        <begin position="176"/>
        <end position="210"/>
    </location>
</feature>
<evidence type="ECO:0000256" key="1">
    <source>
        <dbReference type="ARBA" id="ARBA00007626"/>
    </source>
</evidence>
<dbReference type="PROSITE" id="PS51375">
    <property type="entry name" value="PPR"/>
    <property type="match status" value="3"/>
</dbReference>
<feature type="repeat" description="PPR" evidence="3">
    <location>
        <begin position="211"/>
        <end position="245"/>
    </location>
</feature>
<dbReference type="Gene3D" id="1.25.40.10">
    <property type="entry name" value="Tetratricopeptide repeat domain"/>
    <property type="match status" value="2"/>
</dbReference>
<evidence type="ECO:0000313" key="5">
    <source>
        <dbReference type="Proteomes" id="UP001163823"/>
    </source>
</evidence>
<dbReference type="EMBL" id="JARAOO010000004">
    <property type="protein sequence ID" value="KAJ7970477.1"/>
    <property type="molecule type" value="Genomic_DNA"/>
</dbReference>
<reference evidence="4" key="1">
    <citation type="journal article" date="2023" name="Science">
        <title>Elucidation of the pathway for biosynthesis of saponin adjuvants from the soapbark tree.</title>
        <authorList>
            <person name="Reed J."/>
            <person name="Orme A."/>
            <person name="El-Demerdash A."/>
            <person name="Owen C."/>
            <person name="Martin L.B.B."/>
            <person name="Misra R.C."/>
            <person name="Kikuchi S."/>
            <person name="Rejzek M."/>
            <person name="Martin A.C."/>
            <person name="Harkess A."/>
            <person name="Leebens-Mack J."/>
            <person name="Louveau T."/>
            <person name="Stephenson M.J."/>
            <person name="Osbourn A."/>
        </authorList>
    </citation>
    <scope>NUCLEOTIDE SEQUENCE</scope>
    <source>
        <strain evidence="4">S10</strain>
    </source>
</reference>
<dbReference type="Pfam" id="PF13041">
    <property type="entry name" value="PPR_2"/>
    <property type="match status" value="1"/>
</dbReference>
<evidence type="ECO:0000313" key="4">
    <source>
        <dbReference type="EMBL" id="KAJ7970477.1"/>
    </source>
</evidence>
<dbReference type="Pfam" id="PF12854">
    <property type="entry name" value="PPR_1"/>
    <property type="match status" value="1"/>
</dbReference>
<dbReference type="PANTHER" id="PTHR46128:SF224">
    <property type="entry name" value="PENTACOTRIPEPTIDE-REPEAT REGION OF PRORP DOMAIN-CONTAINING PROTEIN"/>
    <property type="match status" value="1"/>
</dbReference>
<name>A0AAD7M612_QUISA</name>
<dbReference type="InterPro" id="IPR002885">
    <property type="entry name" value="PPR_rpt"/>
</dbReference>
<sequence>MRFEASSRNTPKYGAPMLMELRKRDISQIFDSIFCRQQKFYQNSRTCGNESLLSSSFEDLLTSMGEQCHLSAQDCLSRKKYFDEGRKPESISLSKISLLGLTSEDIYSKHVTIIRGLCLEVKLGAALSLRWKMMQKGVVPDVFTHNHLVNGLCKSGDMEMAALLIKEMLEMGSLPNLVTYNTFIKGYCLIDKVDKALGLFSMMANSAIMPNKVTCNILVHSLCRRGILEEAIMFLEEVLNDNDKESPDLITSTIFMDGYFKNGDMV</sequence>
<dbReference type="NCBIfam" id="TIGR00756">
    <property type="entry name" value="PPR"/>
    <property type="match status" value="3"/>
</dbReference>
<gene>
    <name evidence="4" type="ORF">O6P43_008660</name>
</gene>
<dbReference type="InterPro" id="IPR050872">
    <property type="entry name" value="PPR_P_subfamily"/>
</dbReference>
<organism evidence="4 5">
    <name type="scientific">Quillaja saponaria</name>
    <name type="common">Soap bark tree</name>
    <dbReference type="NCBI Taxonomy" id="32244"/>
    <lineage>
        <taxon>Eukaryota</taxon>
        <taxon>Viridiplantae</taxon>
        <taxon>Streptophyta</taxon>
        <taxon>Embryophyta</taxon>
        <taxon>Tracheophyta</taxon>
        <taxon>Spermatophyta</taxon>
        <taxon>Magnoliopsida</taxon>
        <taxon>eudicotyledons</taxon>
        <taxon>Gunneridae</taxon>
        <taxon>Pentapetalae</taxon>
        <taxon>rosids</taxon>
        <taxon>fabids</taxon>
        <taxon>Fabales</taxon>
        <taxon>Quillajaceae</taxon>
        <taxon>Quillaja</taxon>
    </lineage>
</organism>
<keyword evidence="2" id="KW-0677">Repeat</keyword>
<evidence type="ECO:0000256" key="3">
    <source>
        <dbReference type="PROSITE-ProRule" id="PRU00708"/>
    </source>
</evidence>
<protein>
    <submittedName>
        <fullName evidence="4">Pentatricopeptide repeat</fullName>
    </submittedName>
</protein>
<evidence type="ECO:0000256" key="2">
    <source>
        <dbReference type="ARBA" id="ARBA00022737"/>
    </source>
</evidence>
<dbReference type="Proteomes" id="UP001163823">
    <property type="component" value="Chromosome 4"/>
</dbReference>
<dbReference type="InterPro" id="IPR011990">
    <property type="entry name" value="TPR-like_helical_dom_sf"/>
</dbReference>
<comment type="caution">
    <text evidence="4">The sequence shown here is derived from an EMBL/GenBank/DDBJ whole genome shotgun (WGS) entry which is preliminary data.</text>
</comment>
<proteinExistence type="inferred from homology"/>
<comment type="similarity">
    <text evidence="1">Belongs to the PPR family. P subfamily.</text>
</comment>
<dbReference type="PANTHER" id="PTHR46128">
    <property type="entry name" value="MITOCHONDRIAL GROUP I INTRON SPLICING FACTOR CCM1"/>
    <property type="match status" value="1"/>
</dbReference>
<dbReference type="KEGG" id="qsa:O6P43_008660"/>
<accession>A0AAD7M612</accession>
<keyword evidence="5" id="KW-1185">Reference proteome</keyword>
<feature type="repeat" description="PPR" evidence="3">
    <location>
        <begin position="141"/>
        <end position="175"/>
    </location>
</feature>
<dbReference type="AlphaFoldDB" id="A0AAD7M612"/>